<organism evidence="2 3">
    <name type="scientific">Porites lobata</name>
    <dbReference type="NCBI Taxonomy" id="104759"/>
    <lineage>
        <taxon>Eukaryota</taxon>
        <taxon>Metazoa</taxon>
        <taxon>Cnidaria</taxon>
        <taxon>Anthozoa</taxon>
        <taxon>Hexacorallia</taxon>
        <taxon>Scleractinia</taxon>
        <taxon>Fungiina</taxon>
        <taxon>Poritidae</taxon>
        <taxon>Porites</taxon>
    </lineage>
</organism>
<dbReference type="Proteomes" id="UP001159405">
    <property type="component" value="Unassembled WGS sequence"/>
</dbReference>
<feature type="region of interest" description="Disordered" evidence="1">
    <location>
        <begin position="99"/>
        <end position="118"/>
    </location>
</feature>
<feature type="compositionally biased region" description="Basic and acidic residues" evidence="1">
    <location>
        <begin position="100"/>
        <end position="118"/>
    </location>
</feature>
<evidence type="ECO:0000256" key="1">
    <source>
        <dbReference type="SAM" id="MobiDB-lite"/>
    </source>
</evidence>
<evidence type="ECO:0008006" key="4">
    <source>
        <dbReference type="Google" id="ProtNLM"/>
    </source>
</evidence>
<protein>
    <recommendedName>
        <fullName evidence="4">CCHC-type domain-containing protein</fullName>
    </recommendedName>
</protein>
<proteinExistence type="predicted"/>
<name>A0ABN8QG68_9CNID</name>
<comment type="caution">
    <text evidence="2">The sequence shown here is derived from an EMBL/GenBank/DDBJ whole genome shotgun (WGS) entry which is preliminary data.</text>
</comment>
<reference evidence="2 3" key="1">
    <citation type="submission" date="2022-05" db="EMBL/GenBank/DDBJ databases">
        <authorList>
            <consortium name="Genoscope - CEA"/>
            <person name="William W."/>
        </authorList>
    </citation>
    <scope>NUCLEOTIDE SEQUENCE [LARGE SCALE GENOMIC DNA]</scope>
</reference>
<sequence length="118" mass="13348">MQCSSSLGEMQDFVEKRLEERLQVMRKAQLCHNCFKCGHIAVGCLARSTCEVQVRSRDANKAVETYALLDSGSVISLCDKTLARELGIRGQEKTFFLTTQEREDSPRVGHDQPNRRVT</sequence>
<dbReference type="PANTHER" id="PTHR47331:SF1">
    <property type="entry name" value="GAG-LIKE PROTEIN"/>
    <property type="match status" value="1"/>
</dbReference>
<evidence type="ECO:0000313" key="3">
    <source>
        <dbReference type="Proteomes" id="UP001159405"/>
    </source>
</evidence>
<dbReference type="EMBL" id="CALNXK010000127">
    <property type="protein sequence ID" value="CAH3163957.1"/>
    <property type="molecule type" value="Genomic_DNA"/>
</dbReference>
<dbReference type="PANTHER" id="PTHR47331">
    <property type="entry name" value="PHD-TYPE DOMAIN-CONTAINING PROTEIN"/>
    <property type="match status" value="1"/>
</dbReference>
<accession>A0ABN8QG68</accession>
<gene>
    <name evidence="2" type="ORF">PLOB_00006062</name>
</gene>
<keyword evidence="3" id="KW-1185">Reference proteome</keyword>
<evidence type="ECO:0000313" key="2">
    <source>
        <dbReference type="EMBL" id="CAH3163957.1"/>
    </source>
</evidence>